<evidence type="ECO:0000313" key="2">
    <source>
        <dbReference type="EMBL" id="QOK63715.1"/>
    </source>
</evidence>
<name>A0A7L9MEI0_BRUSS</name>
<dbReference type="RefSeq" id="WP_192953547.1">
    <property type="nucleotide sequence ID" value="NZ_CP054955.1"/>
</dbReference>
<dbReference type="InterPro" id="IPR045599">
    <property type="entry name" value="DUF6456"/>
</dbReference>
<organism evidence="2 3">
    <name type="scientific">Brucella suis bv. 4</name>
    <dbReference type="NCBI Taxonomy" id="1567501"/>
    <lineage>
        <taxon>Bacteria</taxon>
        <taxon>Pseudomonadati</taxon>
        <taxon>Pseudomonadota</taxon>
        <taxon>Alphaproteobacteria</taxon>
        <taxon>Hyphomicrobiales</taxon>
        <taxon>Brucellaceae</taxon>
        <taxon>Brucella/Ochrobactrum group</taxon>
        <taxon>Brucella</taxon>
    </lineage>
</organism>
<proteinExistence type="predicted"/>
<protein>
    <recommendedName>
        <fullName evidence="1">DUF6456 domain-containing protein</fullName>
    </recommendedName>
</protein>
<sequence length="275" mass="30604">MTRQISAAETRIIRFLKQGGCELQDSVRETHALLVGEQGTIAASRLEIERMRKAGTIQCDGQRIALSAMGRKRPKEQKKPTLTAASVRETYEIEPGEKVEINPAESPLAMLYRRRNADGRAFISEDEFRAGERLRADFTRGSLMPSVTSRWDVQAGSGGHYGAGGMAELTDIALASRIRVERALEAVGPELSGILIDVCCFLKGLETVERERQWPVRSAKVLLKAGLAMLHRHYNPPREGERRRGAVLHWGAEDYRPEILTAECVKRVAIDTLQA</sequence>
<gene>
    <name evidence="2" type="ORF">HUZ30_02665</name>
</gene>
<dbReference type="Pfam" id="PF20057">
    <property type="entry name" value="DUF6456"/>
    <property type="match status" value="1"/>
</dbReference>
<feature type="domain" description="DUF6456" evidence="1">
    <location>
        <begin position="100"/>
        <end position="235"/>
    </location>
</feature>
<evidence type="ECO:0000313" key="3">
    <source>
        <dbReference type="Proteomes" id="UP000593625"/>
    </source>
</evidence>
<dbReference type="Proteomes" id="UP000593625">
    <property type="component" value="Chromosome I"/>
</dbReference>
<accession>A0A7L9MEI0</accession>
<dbReference type="EMBL" id="CP054955">
    <property type="protein sequence ID" value="QOK63715.1"/>
    <property type="molecule type" value="Genomic_DNA"/>
</dbReference>
<reference evidence="2 3" key="1">
    <citation type="submission" date="2020-06" db="EMBL/GenBank/DDBJ databases">
        <title>New insights into brucella suis CRO type strains.</title>
        <authorList>
            <person name="Duvnjak S."/>
            <person name="Pavlinec Z."/>
            <person name="Vaser R."/>
            <person name="Sikic M."/>
            <person name="Kizanovic K."/>
            <person name="Spicic S."/>
        </authorList>
    </citation>
    <scope>NUCLEOTIDE SEQUENCE [LARGE SCALE GENOMIC DNA]</scope>
    <source>
        <strain evidence="2 3">CVI_72</strain>
    </source>
</reference>
<dbReference type="AlphaFoldDB" id="A0A7L9MEI0"/>
<evidence type="ECO:0000259" key="1">
    <source>
        <dbReference type="Pfam" id="PF20057"/>
    </source>
</evidence>